<dbReference type="RefSeq" id="WP_005751161.1">
    <property type="nucleotide sequence ID" value="NZ_CP017961.1"/>
</dbReference>
<comment type="caution">
    <text evidence="3">The sequence shown here is derived from an EMBL/GenBank/DDBJ whole genome shotgun (WGS) entry which is preliminary data.</text>
</comment>
<organism evidence="3 6">
    <name type="scientific">Pasteurella multocida</name>
    <dbReference type="NCBI Taxonomy" id="747"/>
    <lineage>
        <taxon>Bacteria</taxon>
        <taxon>Pseudomonadati</taxon>
        <taxon>Pseudomonadota</taxon>
        <taxon>Gammaproteobacteria</taxon>
        <taxon>Pasteurellales</taxon>
        <taxon>Pasteurellaceae</taxon>
        <taxon>Pasteurella</taxon>
    </lineage>
</organism>
<evidence type="ECO:0000313" key="6">
    <source>
        <dbReference type="Proteomes" id="UP001145481"/>
    </source>
</evidence>
<reference evidence="3" key="2">
    <citation type="submission" date="2022-07" db="EMBL/GenBank/DDBJ databases">
        <title>Genome-based characterization of novel serogroup A variants of Pasteurella multocida.</title>
        <authorList>
            <person name="Prajapati A."/>
            <person name="Yogisharadhya R."/>
            <person name="Mohanty N."/>
            <person name="Chanda M."/>
            <person name="Mendem S.K."/>
            <person name="Siddaramappa S."/>
            <person name="Shivachandra S.B."/>
        </authorList>
    </citation>
    <scope>NUCLEOTIDE SEQUENCE</scope>
    <source>
        <strain evidence="3">NIVEDIPm19</strain>
    </source>
</reference>
<reference evidence="4 5" key="1">
    <citation type="journal article" date="2018" name="Front. Microbiol.">
        <title>Genetic and Phylogenetic Characteristics of Pasteurella multocida Isolates From Different Host Species.</title>
        <authorList>
            <person name="Peng Z."/>
            <person name="Liang W."/>
            <person name="Wang F."/>
            <person name="Xu Z."/>
            <person name="Xie Z."/>
            <person name="Lian Z."/>
            <person name="Hua L."/>
            <person name="Zhou R."/>
            <person name="Chen H."/>
            <person name="Wu B."/>
        </authorList>
    </citation>
    <scope>NUCLEOTIDE SEQUENCE [LARGE SCALE GENOMIC DNA]</scope>
    <source>
        <strain evidence="4 5">HNA06</strain>
    </source>
</reference>
<gene>
    <name evidence="4" type="ORF">C2800_01675</name>
    <name evidence="3" type="ORF">NM948_00400</name>
</gene>
<dbReference type="EMBL" id="JANJHC010000001">
    <property type="protein sequence ID" value="MDA5622026.1"/>
    <property type="molecule type" value="Genomic_DNA"/>
</dbReference>
<sequence length="239" mass="27145">MQPKSSNLKATQAALAKAVRLGHADPLNGYAPQRLAVYARLVRNNTFGFIDRCFVEAPNHLSATRWAETKERFIQEGKATSPYFQDIAGEFLTFCQTQTDFSADILALMDFEYTQLLAEVEKTNLTDPIAWDERTEMQLSPAAFLKSYDVDFLSSHFSQLEKAASHIIVWRNRHFQVKQQKLSELDFWLLTYLAEQPTSLSHLSQALADLIADHASLQPILAQAWTNWFEADVICPVTD</sequence>
<dbReference type="Pfam" id="PF22106">
    <property type="entry name" value="NGO1945_C"/>
    <property type="match status" value="1"/>
</dbReference>
<evidence type="ECO:0000313" key="4">
    <source>
        <dbReference type="EMBL" id="NNI78150.1"/>
    </source>
</evidence>
<dbReference type="InterPro" id="IPR044922">
    <property type="entry name" value="DUF2063_N_sf"/>
</dbReference>
<protein>
    <submittedName>
        <fullName evidence="3">DUF2063 domain-containing protein</fullName>
    </submittedName>
</protein>
<dbReference type="Pfam" id="PF09836">
    <property type="entry name" value="DUF2063"/>
    <property type="match status" value="1"/>
</dbReference>
<dbReference type="Proteomes" id="UP001145481">
    <property type="component" value="Unassembled WGS sequence"/>
</dbReference>
<dbReference type="InterPro" id="IPR054098">
    <property type="entry name" value="NGO1945-like_C"/>
</dbReference>
<evidence type="ECO:0000259" key="2">
    <source>
        <dbReference type="Pfam" id="PF22106"/>
    </source>
</evidence>
<dbReference type="Proteomes" id="UP000540079">
    <property type="component" value="Unassembled WGS sequence"/>
</dbReference>
<evidence type="ECO:0000313" key="5">
    <source>
        <dbReference type="Proteomes" id="UP000540079"/>
    </source>
</evidence>
<feature type="domain" description="Putative DNA-binding" evidence="1">
    <location>
        <begin position="11"/>
        <end position="95"/>
    </location>
</feature>
<name>A0A1E3XK10_PASMD</name>
<accession>A0A1E3XK10</accession>
<feature type="domain" description="NGO1945-like C-terminal" evidence="2">
    <location>
        <begin position="140"/>
        <end position="228"/>
    </location>
</feature>
<proteinExistence type="predicted"/>
<evidence type="ECO:0000313" key="3">
    <source>
        <dbReference type="EMBL" id="MDA5622026.1"/>
    </source>
</evidence>
<evidence type="ECO:0000259" key="1">
    <source>
        <dbReference type="Pfam" id="PF09836"/>
    </source>
</evidence>
<dbReference type="Gene3D" id="3.90.930.50">
    <property type="match status" value="1"/>
</dbReference>
<dbReference type="AlphaFoldDB" id="A0A1E3XK10"/>
<dbReference type="Gene3D" id="1.10.150.690">
    <property type="entry name" value="DUF2063"/>
    <property type="match status" value="1"/>
</dbReference>
<dbReference type="InterPro" id="IPR018640">
    <property type="entry name" value="DUF2063"/>
</dbReference>
<dbReference type="EMBL" id="PPVL01000001">
    <property type="protein sequence ID" value="NNI78150.1"/>
    <property type="molecule type" value="Genomic_DNA"/>
</dbReference>